<gene>
    <name evidence="1" type="primary">E57</name>
</gene>
<accession>A0A866VUP7</accession>
<dbReference type="InterPro" id="IPR036179">
    <property type="entry name" value="Ig-like_dom_sf"/>
</dbReference>
<evidence type="ECO:0000313" key="1">
    <source>
        <dbReference type="EMBL" id="QOE74991.1"/>
    </source>
</evidence>
<reference evidence="1" key="4">
    <citation type="submission" date="2019-08" db="EMBL/GenBank/DDBJ databases">
        <title>Annotated Complete DNA Sequences of Six EEHV1A Genomes from Lethal HD Cases in Young Asian Elephants from India.</title>
        <authorList>
            <person name="Krishnankutty S.P."/>
            <person name="Zachariah A."/>
            <person name="Maheswari U."/>
            <person name="Heaggans S.Y."/>
            <person name="Muraleedharan M."/>
            <person name="Velayutham D."/>
            <person name="Santhosh S."/>
            <person name="Hayward G.S."/>
        </authorList>
    </citation>
    <scope>NUCLEOTIDE SEQUENCE</scope>
    <source>
        <strain evidence="1">IP143 Kozhikode l</strain>
    </source>
</reference>
<reference evidence="1" key="3">
    <citation type="journal article" date="2016" name="MSphere">
        <title>Comparison of the Gene Coding Contents and Other Unusual Features of the GC-Rich and AT-Rich Branch Probosciviruses.</title>
        <authorList>
            <person name="Ling P.D."/>
            <person name="Long S.Y."/>
            <person name="Zong J.C."/>
            <person name="Heaggans S.Y."/>
            <person name="Qin X."/>
            <person name="Hayward G.S."/>
        </authorList>
    </citation>
    <scope>NUCLEOTIDE SEQUENCE</scope>
    <source>
        <strain evidence="1">IP143 Kozhikode l</strain>
    </source>
</reference>
<dbReference type="SUPFAM" id="SSF48726">
    <property type="entry name" value="Immunoglobulin"/>
    <property type="match status" value="1"/>
</dbReference>
<dbReference type="EMBL" id="MN366294">
    <property type="protein sequence ID" value="QOE74991.1"/>
    <property type="molecule type" value="Genomic_DNA"/>
</dbReference>
<protein>
    <submittedName>
        <fullName evidence="1">Glycoprotein vIgFam4</fullName>
    </submittedName>
</protein>
<organism evidence="1">
    <name type="scientific">Elephant endotheliotropic herpesvirus 1A</name>
    <dbReference type="NCBI Taxonomy" id="759753"/>
    <lineage>
        <taxon>Viruses</taxon>
        <taxon>Duplodnaviria</taxon>
        <taxon>Heunggongvirae</taxon>
        <taxon>Peploviricota</taxon>
        <taxon>Herviviricetes</taxon>
        <taxon>Herpesvirales</taxon>
        <taxon>Orthoherpesviridae</taxon>
        <taxon>Betaherpesvirinae</taxon>
        <taxon>Proboscivirus</taxon>
        <taxon>Proboscivirus elephantidbeta1</taxon>
        <taxon>Elephantid herpesvirus 1</taxon>
    </lineage>
</organism>
<reference evidence="1" key="1">
    <citation type="journal article" date="2013" name="Genome Announc.">
        <title>Complete Genome Sequence of Elephant Endotheliotropic Herpesvirus 1A.</title>
        <authorList>
            <person name="Ling P.D."/>
            <person name="Reid J.G."/>
            <person name="Qin X."/>
            <person name="Muzny D.M."/>
            <person name="Gibbs R."/>
            <person name="Petrosino J."/>
            <person name="Peng R."/>
            <person name="Zong J.C."/>
            <person name="Heaggans S.Y."/>
            <person name="Hayward G.S."/>
        </authorList>
    </citation>
    <scope>NUCLEOTIDE SEQUENCE</scope>
    <source>
        <strain evidence="1">IP143 Kozhikode l</strain>
    </source>
</reference>
<sequence length="163" mass="18281">MEYVNLLRGGGLLLILLVIESAHIFKKQVNLHHNITFSAVQLSDILYGKWTHNDSHLVAYKNQSYVFETWNIKFADRNICCSIHILNADFKNAGNYVLTTGNTVKVTNTYISLEINTTGKDSSQSPGLSEYSYQSNSACSRVILMTTVMLVPSIYPIINGILF</sequence>
<reference evidence="1" key="2">
    <citation type="journal article" date="2013" name="J. Wildl. Dis.">
        <title>Fatal herpesvirus hemorrhagic disease in wild and orphan asian elephants in southern India.</title>
        <authorList>
            <person name="Zachariah A."/>
            <person name="Zong J.-C."/>
            <person name="Long S.Y."/>
            <person name="Latimer E.M."/>
            <person name="Heaggans S.Y."/>
            <person name="Richman L.K."/>
            <person name="Hayward G.S."/>
        </authorList>
    </citation>
    <scope>NUCLEOTIDE SEQUENCE</scope>
    <source>
        <strain evidence="1">IP143 Kozhikode l</strain>
    </source>
</reference>
<name>A0A866VUP7_ELHV1</name>
<proteinExistence type="predicted"/>
<reference evidence="1" key="5">
    <citation type="journal article" name="PLoS ONE">
        <title>Extended genotypic evaluation and comparison of twenty-two cases of lethal EEHV1 hemorrhagic disease in wild and captive Asian elephants in India.</title>
        <authorList>
            <person name="Zachariah A."/>
            <person name="Sajesh P.K."/>
            <person name="Santhosh S."/>
            <person name="Bathrachalam C."/>
            <person name="Megha M."/>
            <person name="Pandiyan J."/>
            <person name="Jishnu M."/>
            <person name="Kobragade R.S."/>
            <person name="Long S.Y."/>
            <person name="Zong J.-C."/>
            <person name="Latimer E.M."/>
            <person name="Heaggans S.Y."/>
            <person name="Hayward G.S."/>
        </authorList>
    </citation>
    <scope>NUCLEOTIDE SEQUENCE</scope>
    <source>
        <strain evidence="1">IP143 Kozhikode l</strain>
    </source>
</reference>